<comment type="caution">
    <text evidence="12">The sequence shown here is derived from an EMBL/GenBank/DDBJ whole genome shotgun (WGS) entry which is preliminary data.</text>
</comment>
<evidence type="ECO:0000256" key="4">
    <source>
        <dbReference type="ARBA" id="ARBA00022840"/>
    </source>
</evidence>
<proteinExistence type="inferred from homology"/>
<name>A0A6B1DNG7_9CHLR</name>
<dbReference type="InterPro" id="IPR002307">
    <property type="entry name" value="Tyr-tRNA-ligase"/>
</dbReference>
<dbReference type="Pfam" id="PF00579">
    <property type="entry name" value="tRNA-synt_1b"/>
    <property type="match status" value="1"/>
</dbReference>
<gene>
    <name evidence="12" type="ORF">F4Y08_01320</name>
</gene>
<dbReference type="Gene3D" id="3.40.50.620">
    <property type="entry name" value="HUPs"/>
    <property type="match status" value="1"/>
</dbReference>
<dbReference type="InterPro" id="IPR014729">
    <property type="entry name" value="Rossmann-like_a/b/a_fold"/>
</dbReference>
<keyword evidence="9" id="KW-0694">RNA-binding</keyword>
<dbReference type="GO" id="GO:0005829">
    <property type="term" value="C:cytosol"/>
    <property type="evidence" value="ECO:0007669"/>
    <property type="project" value="TreeGrafter"/>
</dbReference>
<dbReference type="SUPFAM" id="SSF52374">
    <property type="entry name" value="Nucleotidylyl transferase"/>
    <property type="match status" value="1"/>
</dbReference>
<evidence type="ECO:0000256" key="10">
    <source>
        <dbReference type="RuleBase" id="RU363036"/>
    </source>
</evidence>
<dbReference type="PANTHER" id="PTHR11766">
    <property type="entry name" value="TYROSYL-TRNA SYNTHETASE"/>
    <property type="match status" value="1"/>
</dbReference>
<dbReference type="GO" id="GO:0006437">
    <property type="term" value="P:tyrosyl-tRNA aminoacylation"/>
    <property type="evidence" value="ECO:0007669"/>
    <property type="project" value="UniProtKB-UniRule"/>
</dbReference>
<dbReference type="GO" id="GO:0004831">
    <property type="term" value="F:tyrosine-tRNA ligase activity"/>
    <property type="evidence" value="ECO:0007669"/>
    <property type="project" value="UniProtKB-UniRule"/>
</dbReference>
<accession>A0A6B1DNG7</accession>
<comment type="similarity">
    <text evidence="10">Belongs to the class-I aminoacyl-tRNA synthetase family.</text>
</comment>
<comment type="catalytic activity">
    <reaction evidence="7">
        <text>tRNA(Tyr) + L-tyrosine + ATP = L-tyrosyl-tRNA(Tyr) + AMP + diphosphate + H(+)</text>
        <dbReference type="Rhea" id="RHEA:10220"/>
        <dbReference type="Rhea" id="RHEA-COMP:9706"/>
        <dbReference type="Rhea" id="RHEA-COMP:9707"/>
        <dbReference type="ChEBI" id="CHEBI:15378"/>
        <dbReference type="ChEBI" id="CHEBI:30616"/>
        <dbReference type="ChEBI" id="CHEBI:33019"/>
        <dbReference type="ChEBI" id="CHEBI:58315"/>
        <dbReference type="ChEBI" id="CHEBI:78442"/>
        <dbReference type="ChEBI" id="CHEBI:78536"/>
        <dbReference type="ChEBI" id="CHEBI:456215"/>
        <dbReference type="EC" id="6.1.1.1"/>
    </reaction>
</comment>
<evidence type="ECO:0000256" key="5">
    <source>
        <dbReference type="ARBA" id="ARBA00022917"/>
    </source>
</evidence>
<dbReference type="SUPFAM" id="SSF55174">
    <property type="entry name" value="Alpha-L RNA-binding motif"/>
    <property type="match status" value="1"/>
</dbReference>
<organism evidence="12">
    <name type="scientific">Caldilineaceae bacterium SB0662_bin_9</name>
    <dbReference type="NCBI Taxonomy" id="2605258"/>
    <lineage>
        <taxon>Bacteria</taxon>
        <taxon>Bacillati</taxon>
        <taxon>Chloroflexota</taxon>
        <taxon>Caldilineae</taxon>
        <taxon>Caldilineales</taxon>
        <taxon>Caldilineaceae</taxon>
    </lineage>
</organism>
<dbReference type="EMBL" id="VXPY01000011">
    <property type="protein sequence ID" value="MYD88968.1"/>
    <property type="molecule type" value="Genomic_DNA"/>
</dbReference>
<dbReference type="InterPro" id="IPR024088">
    <property type="entry name" value="Tyr-tRNA-ligase_bac-type"/>
</dbReference>
<dbReference type="PRINTS" id="PR01040">
    <property type="entry name" value="TRNASYNTHTYR"/>
</dbReference>
<keyword evidence="2 10" id="KW-0436">Ligase</keyword>
<reference evidence="12" key="1">
    <citation type="submission" date="2019-09" db="EMBL/GenBank/DDBJ databases">
        <title>Characterisation of the sponge microbiome using genome-centric metagenomics.</title>
        <authorList>
            <person name="Engelberts J.P."/>
            <person name="Robbins S.J."/>
            <person name="De Goeij J.M."/>
            <person name="Aranda M."/>
            <person name="Bell S.C."/>
            <person name="Webster N.S."/>
        </authorList>
    </citation>
    <scope>NUCLEOTIDE SEQUENCE</scope>
    <source>
        <strain evidence="12">SB0662_bin_9</strain>
    </source>
</reference>
<sequence length="490" mass="54107">MRRELTAVPVSRPSPCSQGSMSLAVDMWNLNVACVDIRNRGARSGGGRSACGFLSIMGGRQLPSNNSDVQNEPDLNRFRPVNEQLAILMRGVDCGDPRTRDNMETELRDRLAASRDSGKPLRVYCGFDPSRSDLHLGHTIPMRKLRQFQELGHQVVFLIGSFTGTIGDPSDKDSARAQQTLAEALDKAETFATQAFRILDRDTTIIDYNHRWLEKLTFGDVIDIASLFTVQQFLARHNFRQRQERGDAIWLHEFFYALMQAQDAVALETDVQIGGTDQLFNLMAGRKLMEARGMKPQTVLTYPILPGTDGVLRMSKSSGNTINIDDEPGLMFTKVLNLPDEVVPLYCDLATRWDQATLDAAQHRGKDDIAGVKRDLAKEIVSTFHGDDLAGQAATDAARMHGGDAPSSAPVVDVLEPMSILDLLADTSLVKSRGEGRRLVAQGGVRLNGETVSNPMLKVHPHPGQEQVLQAGKTRFLRLAHPMPKEQRTG</sequence>
<dbReference type="Gene3D" id="1.10.240.10">
    <property type="entry name" value="Tyrosyl-Transfer RNA Synthetase"/>
    <property type="match status" value="1"/>
</dbReference>
<evidence type="ECO:0000256" key="2">
    <source>
        <dbReference type="ARBA" id="ARBA00022598"/>
    </source>
</evidence>
<evidence type="ECO:0000256" key="9">
    <source>
        <dbReference type="PROSITE-ProRule" id="PRU00182"/>
    </source>
</evidence>
<dbReference type="GO" id="GO:0003723">
    <property type="term" value="F:RNA binding"/>
    <property type="evidence" value="ECO:0007669"/>
    <property type="project" value="UniProtKB-KW"/>
</dbReference>
<keyword evidence="6 10" id="KW-0030">Aminoacyl-tRNA synthetase</keyword>
<evidence type="ECO:0000313" key="12">
    <source>
        <dbReference type="EMBL" id="MYD88968.1"/>
    </source>
</evidence>
<dbReference type="NCBIfam" id="TIGR00234">
    <property type="entry name" value="tyrS"/>
    <property type="match status" value="1"/>
</dbReference>
<dbReference type="Pfam" id="PF01479">
    <property type="entry name" value="S4"/>
    <property type="match status" value="1"/>
</dbReference>
<feature type="domain" description="RNA-binding S4" evidence="11">
    <location>
        <begin position="422"/>
        <end position="461"/>
    </location>
</feature>
<dbReference type="InterPro" id="IPR002305">
    <property type="entry name" value="aa-tRNA-synth_Ic"/>
</dbReference>
<evidence type="ECO:0000256" key="7">
    <source>
        <dbReference type="ARBA" id="ARBA00048248"/>
    </source>
</evidence>
<dbReference type="GO" id="GO:0005524">
    <property type="term" value="F:ATP binding"/>
    <property type="evidence" value="ECO:0007669"/>
    <property type="project" value="UniProtKB-KW"/>
</dbReference>
<dbReference type="PANTHER" id="PTHR11766:SF1">
    <property type="entry name" value="TYROSINE--TRNA LIGASE"/>
    <property type="match status" value="1"/>
</dbReference>
<keyword evidence="3 10" id="KW-0547">Nucleotide-binding</keyword>
<dbReference type="AlphaFoldDB" id="A0A6B1DNG7"/>
<evidence type="ECO:0000259" key="11">
    <source>
        <dbReference type="Pfam" id="PF01479"/>
    </source>
</evidence>
<evidence type="ECO:0000256" key="3">
    <source>
        <dbReference type="ARBA" id="ARBA00022741"/>
    </source>
</evidence>
<dbReference type="PROSITE" id="PS50889">
    <property type="entry name" value="S4"/>
    <property type="match status" value="1"/>
</dbReference>
<evidence type="ECO:0000256" key="8">
    <source>
        <dbReference type="NCBIfam" id="TIGR00234"/>
    </source>
</evidence>
<keyword evidence="5 10" id="KW-0648">Protein biosynthesis</keyword>
<dbReference type="Gene3D" id="3.10.290.10">
    <property type="entry name" value="RNA-binding S4 domain"/>
    <property type="match status" value="1"/>
</dbReference>
<dbReference type="EC" id="6.1.1.1" evidence="1 8"/>
<dbReference type="InterPro" id="IPR036986">
    <property type="entry name" value="S4_RNA-bd_sf"/>
</dbReference>
<protein>
    <recommendedName>
        <fullName evidence="1 8">Tyrosine--tRNA ligase</fullName>
        <ecNumber evidence="1 8">6.1.1.1</ecNumber>
    </recommendedName>
</protein>
<dbReference type="InterPro" id="IPR002942">
    <property type="entry name" value="S4_RNA-bd"/>
</dbReference>
<evidence type="ECO:0000256" key="6">
    <source>
        <dbReference type="ARBA" id="ARBA00023146"/>
    </source>
</evidence>
<keyword evidence="4 10" id="KW-0067">ATP-binding</keyword>
<dbReference type="CDD" id="cd00165">
    <property type="entry name" value="S4"/>
    <property type="match status" value="1"/>
</dbReference>
<evidence type="ECO:0000256" key="1">
    <source>
        <dbReference type="ARBA" id="ARBA00013160"/>
    </source>
</evidence>